<dbReference type="PANTHER" id="PTHR22594:SF34">
    <property type="entry name" value="ASPARAGINE--TRNA LIGASE, MITOCHONDRIAL-RELATED"/>
    <property type="match status" value="1"/>
</dbReference>
<evidence type="ECO:0000256" key="2">
    <source>
        <dbReference type="ARBA" id="ARBA00011738"/>
    </source>
</evidence>
<dbReference type="InterPro" id="IPR012340">
    <property type="entry name" value="NA-bd_OB-fold"/>
</dbReference>
<dbReference type="EMBL" id="FJ416453">
    <property type="protein sequence ID" value="ACJ45998.1"/>
    <property type="molecule type" value="Genomic_DNA"/>
</dbReference>
<comment type="subcellular location">
    <subcellularLocation>
        <location evidence="9">Cytoplasm</location>
    </subcellularLocation>
</comment>
<dbReference type="SUPFAM" id="SSF50249">
    <property type="entry name" value="Nucleic acid-binding proteins"/>
    <property type="match status" value="1"/>
</dbReference>
<reference evidence="11" key="1">
    <citation type="submission" date="2008-10" db="EMBL/GenBank/DDBJ databases">
        <title>A sequence survey of the palm lethal yellowing phytoplasma ('Candidatus Phytoplasma palme') genome.</title>
        <authorList>
            <person name="Harrison N.A."/>
            <person name="Davis R.E."/>
            <person name="Helmick E.E."/>
        </authorList>
    </citation>
    <scope>NUCLEOTIDE SEQUENCE</scope>
    <source>
        <strain evidence="11">LYSS</strain>
    </source>
</reference>
<dbReference type="Pfam" id="PF00152">
    <property type="entry name" value="tRNA-synt_2"/>
    <property type="match status" value="1"/>
</dbReference>
<dbReference type="InterPro" id="IPR002312">
    <property type="entry name" value="Asp/Asn-tRNA-synth_IIb"/>
</dbReference>
<dbReference type="GO" id="GO:0005737">
    <property type="term" value="C:cytoplasm"/>
    <property type="evidence" value="ECO:0007669"/>
    <property type="project" value="UniProtKB-SubCell"/>
</dbReference>
<dbReference type="Gene3D" id="3.30.930.10">
    <property type="entry name" value="Bira Bifunctional Protein, Domain 2"/>
    <property type="match status" value="1"/>
</dbReference>
<dbReference type="EC" id="6.1.1.22" evidence="9"/>
<dbReference type="GO" id="GO:0006421">
    <property type="term" value="P:asparaginyl-tRNA aminoacylation"/>
    <property type="evidence" value="ECO:0007669"/>
    <property type="project" value="UniProtKB-UniRule"/>
</dbReference>
<comment type="subunit">
    <text evidence="2 9">Homodimer.</text>
</comment>
<comment type="similarity">
    <text evidence="1 9">Belongs to the class-II aminoacyl-tRNA synthetase family.</text>
</comment>
<dbReference type="Gene3D" id="2.40.50.140">
    <property type="entry name" value="Nucleic acid-binding proteins"/>
    <property type="match status" value="1"/>
</dbReference>
<protein>
    <recommendedName>
        <fullName evidence="9">Asparagine--tRNA ligase</fullName>
        <ecNumber evidence="9">6.1.1.22</ecNumber>
    </recommendedName>
    <alternativeName>
        <fullName evidence="9">Asparaginyl-tRNA synthetase</fullName>
        <shortName evidence="9">AsnRS</shortName>
    </alternativeName>
</protein>
<keyword evidence="6 9" id="KW-0067">ATP-binding</keyword>
<dbReference type="FunFam" id="3.30.930.10:FF:000016">
    <property type="entry name" value="Asparagine--tRNA ligase"/>
    <property type="match status" value="1"/>
</dbReference>
<organism evidence="11">
    <name type="scientific">Palm lethal yellowing phytoplasma</name>
    <dbReference type="NCBI Taxonomy" id="39646"/>
    <lineage>
        <taxon>Bacteria</taxon>
        <taxon>Bacillati</taxon>
        <taxon>Mycoplasmatota</taxon>
        <taxon>Mollicutes</taxon>
        <taxon>Acholeplasmatales</taxon>
        <taxon>Acholeplasmataceae</taxon>
        <taxon>Candidatus Phytoplasma</taxon>
        <taxon>16SrIV (Coconut lethal yellows group)</taxon>
    </lineage>
</organism>
<gene>
    <name evidence="9" type="primary">asnS</name>
</gene>
<evidence type="ECO:0000313" key="11">
    <source>
        <dbReference type="EMBL" id="ACJ45998.1"/>
    </source>
</evidence>
<dbReference type="CDD" id="cd04318">
    <property type="entry name" value="EcAsnRS_like_N"/>
    <property type="match status" value="1"/>
</dbReference>
<name>B7TYM4_9MOLU</name>
<evidence type="ECO:0000256" key="6">
    <source>
        <dbReference type="ARBA" id="ARBA00022840"/>
    </source>
</evidence>
<dbReference type="SUPFAM" id="SSF55681">
    <property type="entry name" value="Class II aaRS and biotin synthetases"/>
    <property type="match status" value="1"/>
</dbReference>
<proteinExistence type="inferred from homology"/>
<dbReference type="InterPro" id="IPR004365">
    <property type="entry name" value="NA-bd_OB_tRNA"/>
</dbReference>
<dbReference type="GO" id="GO:0005524">
    <property type="term" value="F:ATP binding"/>
    <property type="evidence" value="ECO:0007669"/>
    <property type="project" value="UniProtKB-UniRule"/>
</dbReference>
<feature type="domain" description="Aminoacyl-transfer RNA synthetases class-II family profile" evidence="10">
    <location>
        <begin position="142"/>
        <end position="463"/>
    </location>
</feature>
<dbReference type="NCBIfam" id="TIGR00457">
    <property type="entry name" value="asnS"/>
    <property type="match status" value="1"/>
</dbReference>
<evidence type="ECO:0000256" key="7">
    <source>
        <dbReference type="ARBA" id="ARBA00022917"/>
    </source>
</evidence>
<accession>B7TYM4</accession>
<dbReference type="NCBIfam" id="NF003037">
    <property type="entry name" value="PRK03932.1"/>
    <property type="match status" value="1"/>
</dbReference>
<evidence type="ECO:0000256" key="3">
    <source>
        <dbReference type="ARBA" id="ARBA00022490"/>
    </source>
</evidence>
<sequence length="471" mass="55006">MCLFYSVKKINCKYDYLQNTKKTICVNGWIKNCRFQKEIFFIDLNDGSFIEDLQVVYKNNSKNNIDLKKIKENLQIGAAVCVEGILVPNFKIKSNFELLSSKIIFLEKNVNDYPIQPKNHSKIFLRQIAHLRLRTKLFGAVFRIRNSVSFFIHEFFQKEGFLYAHTPIITTSDGEGAGELFKVTSLDLAKINLNEEKKIDYKKDFFAQPTFLTVTGQLEGEAFAMAFSKIYTFGPTFRAENSNTPRHISEFWMIEPEMAFCDLQQNIIVAQNLIQYVIKCCLKNNKKDLEFLENTQENNLIKKLEETAYLPKFLQIKYKKAIQILLDSKINFEKKPVYGEDLSLEHEKFLTEIFFKQPIFVIDWPKKIKAFYMKNNLDNETVAAMDLLFPKVGELIGGSQREEKLEVLEEKMKEFNISFKELQWYLDLRRFGSCIHSGFGMGLERFLVYLTGLDNIRDVIAFPRTPKNALF</sequence>
<dbReference type="GO" id="GO:0004816">
    <property type="term" value="F:asparagine-tRNA ligase activity"/>
    <property type="evidence" value="ECO:0007669"/>
    <property type="project" value="UniProtKB-UniRule"/>
</dbReference>
<dbReference type="PRINTS" id="PR01042">
    <property type="entry name" value="TRNASYNTHASP"/>
</dbReference>
<dbReference type="InterPro" id="IPR045864">
    <property type="entry name" value="aa-tRNA-synth_II/BPL/LPL"/>
</dbReference>
<dbReference type="InterPro" id="IPR006195">
    <property type="entry name" value="aa-tRNA-synth_II"/>
</dbReference>
<evidence type="ECO:0000256" key="1">
    <source>
        <dbReference type="ARBA" id="ARBA00008226"/>
    </source>
</evidence>
<dbReference type="Pfam" id="PF01336">
    <property type="entry name" value="tRNA_anti-codon"/>
    <property type="match status" value="1"/>
</dbReference>
<evidence type="ECO:0000256" key="5">
    <source>
        <dbReference type="ARBA" id="ARBA00022741"/>
    </source>
</evidence>
<dbReference type="AlphaFoldDB" id="B7TYM4"/>
<evidence type="ECO:0000256" key="4">
    <source>
        <dbReference type="ARBA" id="ARBA00022598"/>
    </source>
</evidence>
<evidence type="ECO:0000256" key="9">
    <source>
        <dbReference type="HAMAP-Rule" id="MF_00534"/>
    </source>
</evidence>
<dbReference type="GO" id="GO:0003676">
    <property type="term" value="F:nucleic acid binding"/>
    <property type="evidence" value="ECO:0007669"/>
    <property type="project" value="InterPro"/>
</dbReference>
<keyword evidence="4 9" id="KW-0436">Ligase</keyword>
<dbReference type="InterPro" id="IPR004522">
    <property type="entry name" value="Asn-tRNA-ligase"/>
</dbReference>
<dbReference type="PROSITE" id="PS50862">
    <property type="entry name" value="AA_TRNA_LIGASE_II"/>
    <property type="match status" value="1"/>
</dbReference>
<keyword evidence="3 9" id="KW-0963">Cytoplasm</keyword>
<comment type="catalytic activity">
    <reaction evidence="9">
        <text>tRNA(Asn) + L-asparagine + ATP = L-asparaginyl-tRNA(Asn) + AMP + diphosphate + H(+)</text>
        <dbReference type="Rhea" id="RHEA:11180"/>
        <dbReference type="Rhea" id="RHEA-COMP:9659"/>
        <dbReference type="Rhea" id="RHEA-COMP:9674"/>
        <dbReference type="ChEBI" id="CHEBI:15378"/>
        <dbReference type="ChEBI" id="CHEBI:30616"/>
        <dbReference type="ChEBI" id="CHEBI:33019"/>
        <dbReference type="ChEBI" id="CHEBI:58048"/>
        <dbReference type="ChEBI" id="CHEBI:78442"/>
        <dbReference type="ChEBI" id="CHEBI:78515"/>
        <dbReference type="ChEBI" id="CHEBI:456215"/>
        <dbReference type="EC" id="6.1.1.22"/>
    </reaction>
</comment>
<dbReference type="HAMAP" id="MF_00534">
    <property type="entry name" value="Asn_tRNA_synth"/>
    <property type="match status" value="1"/>
</dbReference>
<keyword evidence="7 9" id="KW-0648">Protein biosynthesis</keyword>
<dbReference type="InterPro" id="IPR004364">
    <property type="entry name" value="Aa-tRNA-synt_II"/>
</dbReference>
<evidence type="ECO:0000259" key="10">
    <source>
        <dbReference type="PROSITE" id="PS50862"/>
    </source>
</evidence>
<dbReference type="PANTHER" id="PTHR22594">
    <property type="entry name" value="ASPARTYL/LYSYL-TRNA SYNTHETASE"/>
    <property type="match status" value="1"/>
</dbReference>
<evidence type="ECO:0000256" key="8">
    <source>
        <dbReference type="ARBA" id="ARBA00023146"/>
    </source>
</evidence>
<keyword evidence="5 9" id="KW-0547">Nucleotide-binding</keyword>
<dbReference type="CDD" id="cd00776">
    <property type="entry name" value="AsxRS_core"/>
    <property type="match status" value="1"/>
</dbReference>
<keyword evidence="8 9" id="KW-0030">Aminoacyl-tRNA synthetase</keyword>